<keyword evidence="1" id="KW-1185">Reference proteome</keyword>
<protein>
    <submittedName>
        <fullName evidence="2">Defective in cullin neddylation protein</fullName>
    </submittedName>
</protein>
<organism evidence="1 2">
    <name type="scientific">Macrostomum lignano</name>
    <dbReference type="NCBI Taxonomy" id="282301"/>
    <lineage>
        <taxon>Eukaryota</taxon>
        <taxon>Metazoa</taxon>
        <taxon>Spiralia</taxon>
        <taxon>Lophotrochozoa</taxon>
        <taxon>Platyhelminthes</taxon>
        <taxon>Rhabditophora</taxon>
        <taxon>Macrostomorpha</taxon>
        <taxon>Macrostomida</taxon>
        <taxon>Macrostomidae</taxon>
        <taxon>Macrostomum</taxon>
    </lineage>
</organism>
<reference evidence="2" key="1">
    <citation type="submission" date="2016-11" db="UniProtKB">
        <authorList>
            <consortium name="WormBaseParasite"/>
        </authorList>
    </citation>
    <scope>IDENTIFICATION</scope>
</reference>
<dbReference type="WBParaSite" id="maker-unitig_30225-snap-gene-0.4-mRNA-1">
    <property type="protein sequence ID" value="maker-unitig_30225-snap-gene-0.4-mRNA-1"/>
    <property type="gene ID" value="maker-unitig_30225-snap-gene-0.4"/>
</dbReference>
<dbReference type="AlphaFoldDB" id="A0A1I8FDB4"/>
<dbReference type="Proteomes" id="UP000095280">
    <property type="component" value="Unplaced"/>
</dbReference>
<accession>A0A1I8FDB4</accession>
<evidence type="ECO:0000313" key="1">
    <source>
        <dbReference type="Proteomes" id="UP000095280"/>
    </source>
</evidence>
<name>A0A1I8FDB4_9PLAT</name>
<evidence type="ECO:0000313" key="2">
    <source>
        <dbReference type="WBParaSite" id="maker-unitig_30225-snap-gene-0.4-mRNA-1"/>
    </source>
</evidence>
<proteinExistence type="predicted"/>
<sequence length="150" mass="17626">MNRRSPFATYVFARAMAECGLLSQRCRDWLQYYDKHFHSSRRNLDKRAAWESGITDKFLEVIKQVYESEYLDKATKLCKIDLDRSTCQPILDTKLIHWRQAMFNTDQILQQKCFFQHQGPDDMPEGGLTMASKRVVTLLKRDPNARSGRC</sequence>